<reference evidence="6 7" key="1">
    <citation type="journal article" date="2021" name="Sci. Rep.">
        <title>The distribution of antibiotic resistance genes in chicken gut microbiota commensals.</title>
        <authorList>
            <person name="Juricova H."/>
            <person name="Matiasovicova J."/>
            <person name="Kubasova T."/>
            <person name="Cejkova D."/>
            <person name="Rychlik I."/>
        </authorList>
    </citation>
    <scope>NUCLEOTIDE SEQUENCE [LARGE SCALE GENOMIC DNA]</scope>
    <source>
        <strain evidence="6 7">An435</strain>
    </source>
</reference>
<dbReference type="CDD" id="cd00038">
    <property type="entry name" value="CAP_ED"/>
    <property type="match status" value="1"/>
</dbReference>
<dbReference type="EMBL" id="JACJLL010000016">
    <property type="protein sequence ID" value="MBM6818571.1"/>
    <property type="molecule type" value="Genomic_DNA"/>
</dbReference>
<organism evidence="6 7">
    <name type="scientific">Clostridium saudiense</name>
    <dbReference type="NCBI Taxonomy" id="1414720"/>
    <lineage>
        <taxon>Bacteria</taxon>
        <taxon>Bacillati</taxon>
        <taxon>Bacillota</taxon>
        <taxon>Clostridia</taxon>
        <taxon>Eubacteriales</taxon>
        <taxon>Clostridiaceae</taxon>
        <taxon>Clostridium</taxon>
    </lineage>
</organism>
<comment type="caution">
    <text evidence="6">The sequence shown here is derived from an EMBL/GenBank/DDBJ whole genome shotgun (WGS) entry which is preliminary data.</text>
</comment>
<dbReference type="Proteomes" id="UP000767334">
    <property type="component" value="Unassembled WGS sequence"/>
</dbReference>
<protein>
    <submittedName>
        <fullName evidence="6">Crp/Fnr family transcriptional regulator</fullName>
    </submittedName>
</protein>
<evidence type="ECO:0000313" key="6">
    <source>
        <dbReference type="EMBL" id="MBM6818571.1"/>
    </source>
</evidence>
<gene>
    <name evidence="6" type="ORF">H6A19_04310</name>
</gene>
<proteinExistence type="predicted"/>
<dbReference type="PROSITE" id="PS50042">
    <property type="entry name" value="CNMP_BINDING_3"/>
    <property type="match status" value="1"/>
</dbReference>
<evidence type="ECO:0000313" key="7">
    <source>
        <dbReference type="Proteomes" id="UP000767334"/>
    </source>
</evidence>
<dbReference type="Pfam" id="PF00027">
    <property type="entry name" value="cNMP_binding"/>
    <property type="match status" value="1"/>
</dbReference>
<keyword evidence="7" id="KW-1185">Reference proteome</keyword>
<dbReference type="SUPFAM" id="SSF51206">
    <property type="entry name" value="cAMP-binding domain-like"/>
    <property type="match status" value="1"/>
</dbReference>
<feature type="domain" description="HTH crp-type" evidence="5">
    <location>
        <begin position="150"/>
        <end position="218"/>
    </location>
</feature>
<dbReference type="InterPro" id="IPR050397">
    <property type="entry name" value="Env_Response_Regulators"/>
</dbReference>
<dbReference type="RefSeq" id="WP_133015622.1">
    <property type="nucleotide sequence ID" value="NZ_JACJLL010000016.1"/>
</dbReference>
<dbReference type="InterPro" id="IPR014710">
    <property type="entry name" value="RmlC-like_jellyroll"/>
</dbReference>
<name>A0ABS2FE41_9CLOT</name>
<dbReference type="SMART" id="SM00419">
    <property type="entry name" value="HTH_CRP"/>
    <property type="match status" value="1"/>
</dbReference>
<evidence type="ECO:0000256" key="3">
    <source>
        <dbReference type="ARBA" id="ARBA00023163"/>
    </source>
</evidence>
<keyword evidence="1" id="KW-0805">Transcription regulation</keyword>
<dbReference type="SMART" id="SM00100">
    <property type="entry name" value="cNMP"/>
    <property type="match status" value="1"/>
</dbReference>
<feature type="domain" description="Cyclic nucleotide-binding" evidence="4">
    <location>
        <begin position="13"/>
        <end position="118"/>
    </location>
</feature>
<dbReference type="Pfam" id="PF13545">
    <property type="entry name" value="HTH_Crp_2"/>
    <property type="match status" value="1"/>
</dbReference>
<dbReference type="InterPro" id="IPR012318">
    <property type="entry name" value="HTH_CRP"/>
</dbReference>
<evidence type="ECO:0000259" key="5">
    <source>
        <dbReference type="PROSITE" id="PS51063"/>
    </source>
</evidence>
<dbReference type="Gene3D" id="2.60.120.10">
    <property type="entry name" value="Jelly Rolls"/>
    <property type="match status" value="1"/>
</dbReference>
<keyword evidence="2" id="KW-0238">DNA-binding</keyword>
<sequence>MEEIVKTIKKNQLFIGLSDESIKNVLKEIQYYIKTYSKGEIIANEDDECRSLSLVLSGTVEIQRLYSNGKYIVLSRILEGDVFGEALVFSKAKTYPATVIALSECTVLFINKNDVLKICSHEEKILENFISLLSDKVFILNSKIKSISFKSIRQKVINYILNESKEQKSNSIILKNTKEEIASLLGIPRPSLSRELINLRDMNYIEFNRKKITILDIESLEEELFN</sequence>
<dbReference type="InterPro" id="IPR000595">
    <property type="entry name" value="cNMP-bd_dom"/>
</dbReference>
<dbReference type="InterPro" id="IPR036390">
    <property type="entry name" value="WH_DNA-bd_sf"/>
</dbReference>
<dbReference type="InterPro" id="IPR018490">
    <property type="entry name" value="cNMP-bd_dom_sf"/>
</dbReference>
<dbReference type="PANTHER" id="PTHR24567">
    <property type="entry name" value="CRP FAMILY TRANSCRIPTIONAL REGULATORY PROTEIN"/>
    <property type="match status" value="1"/>
</dbReference>
<keyword evidence="3" id="KW-0804">Transcription</keyword>
<dbReference type="PROSITE" id="PS51063">
    <property type="entry name" value="HTH_CRP_2"/>
    <property type="match status" value="1"/>
</dbReference>
<dbReference type="PANTHER" id="PTHR24567:SF58">
    <property type="entry name" value="CYCLIC AMP-BINDING REGULATORY PROTEIN"/>
    <property type="match status" value="1"/>
</dbReference>
<dbReference type="SUPFAM" id="SSF46785">
    <property type="entry name" value="Winged helix' DNA-binding domain"/>
    <property type="match status" value="1"/>
</dbReference>
<accession>A0ABS2FE41</accession>
<evidence type="ECO:0000259" key="4">
    <source>
        <dbReference type="PROSITE" id="PS50042"/>
    </source>
</evidence>
<evidence type="ECO:0000256" key="1">
    <source>
        <dbReference type="ARBA" id="ARBA00023015"/>
    </source>
</evidence>
<evidence type="ECO:0000256" key="2">
    <source>
        <dbReference type="ARBA" id="ARBA00023125"/>
    </source>
</evidence>